<keyword evidence="6 8" id="KW-1133">Transmembrane helix</keyword>
<evidence type="ECO:0000256" key="3">
    <source>
        <dbReference type="ARBA" id="ARBA00022448"/>
    </source>
</evidence>
<comment type="caution">
    <text evidence="9">The sequence shown here is derived from an EMBL/GenBank/DDBJ whole genome shotgun (WGS) entry which is preliminary data.</text>
</comment>
<dbReference type="AlphaFoldDB" id="N0E0A8"/>
<keyword evidence="5 8" id="KW-0812">Transmembrane</keyword>
<dbReference type="Proteomes" id="UP000013167">
    <property type="component" value="Unassembled WGS sequence"/>
</dbReference>
<feature type="transmembrane region" description="Helical" evidence="8">
    <location>
        <begin position="207"/>
        <end position="228"/>
    </location>
</feature>
<protein>
    <recommendedName>
        <fullName evidence="8">Probable membrane transporter protein</fullName>
    </recommendedName>
</protein>
<dbReference type="OrthoDB" id="3782574at2"/>
<dbReference type="InterPro" id="IPR002781">
    <property type="entry name" value="TM_pro_TauE-like"/>
</dbReference>
<feature type="transmembrane region" description="Helical" evidence="8">
    <location>
        <begin position="141"/>
        <end position="168"/>
    </location>
</feature>
<comment type="similarity">
    <text evidence="2 8">Belongs to the 4-toluene sulfonate uptake permease (TSUP) (TC 2.A.102) family.</text>
</comment>
<dbReference type="RefSeq" id="WP_010850242.1">
    <property type="nucleotide sequence ID" value="NZ_HF570956.1"/>
</dbReference>
<evidence type="ECO:0000256" key="6">
    <source>
        <dbReference type="ARBA" id="ARBA00022989"/>
    </source>
</evidence>
<dbReference type="EMBL" id="CAIZ01000126">
    <property type="protein sequence ID" value="CCH70393.1"/>
    <property type="molecule type" value="Genomic_DNA"/>
</dbReference>
<dbReference type="eggNOG" id="COG0730">
    <property type="taxonomic scope" value="Bacteria"/>
</dbReference>
<keyword evidence="3" id="KW-0813">Transport</keyword>
<sequence length="255" mass="26046">MTLVEALLIVLAGCAAGTINTIVGSGTLITFPTLLLLGIPPLNANISNSVGLVAGGITGTYGYRRELVGAKPDLRALMPMTFVGAIAGALLLLVLPSSAFRAIVPVLVALGILLVAFGPALSRWTERHRGQPAGTRMGPLVRLGVLAAGAYGGYFGAAQGVIIVGLLNTLTSLPLQRSNAYKNVLGTVANLVAALVFVVAAPQHVDWAVAGLIAVGALAGGWVGSTVGRRLPPTVLRAVIVLIGLVAIVKLIWFP</sequence>
<accession>N0E0A8</accession>
<dbReference type="HOGENOM" id="CLU_045498_7_0_11"/>
<dbReference type="PANTHER" id="PTHR30269">
    <property type="entry name" value="TRANSMEMBRANE PROTEIN YFCA"/>
    <property type="match status" value="1"/>
</dbReference>
<keyword evidence="10" id="KW-1185">Reference proteome</keyword>
<gene>
    <name evidence="9" type="ORF">BN10_560086</name>
</gene>
<feature type="transmembrane region" description="Helical" evidence="8">
    <location>
        <begin position="235"/>
        <end position="254"/>
    </location>
</feature>
<evidence type="ECO:0000256" key="8">
    <source>
        <dbReference type="RuleBase" id="RU363041"/>
    </source>
</evidence>
<evidence type="ECO:0000256" key="1">
    <source>
        <dbReference type="ARBA" id="ARBA00004651"/>
    </source>
</evidence>
<organism evidence="9 10">
    <name type="scientific">Phycicoccus elongatus Lp2</name>
    <dbReference type="NCBI Taxonomy" id="1193181"/>
    <lineage>
        <taxon>Bacteria</taxon>
        <taxon>Bacillati</taxon>
        <taxon>Actinomycetota</taxon>
        <taxon>Actinomycetes</taxon>
        <taxon>Micrococcales</taxon>
        <taxon>Intrasporangiaceae</taxon>
        <taxon>Phycicoccus</taxon>
    </lineage>
</organism>
<feature type="transmembrane region" description="Helical" evidence="8">
    <location>
        <begin position="6"/>
        <end position="39"/>
    </location>
</feature>
<keyword evidence="4 8" id="KW-1003">Cell membrane</keyword>
<name>N0E0A8_9MICO</name>
<evidence type="ECO:0000256" key="2">
    <source>
        <dbReference type="ARBA" id="ARBA00009142"/>
    </source>
</evidence>
<dbReference type="Pfam" id="PF01925">
    <property type="entry name" value="TauE"/>
    <property type="match status" value="1"/>
</dbReference>
<feature type="transmembrane region" description="Helical" evidence="8">
    <location>
        <begin position="180"/>
        <end position="201"/>
    </location>
</feature>
<dbReference type="GO" id="GO:0005886">
    <property type="term" value="C:plasma membrane"/>
    <property type="evidence" value="ECO:0007669"/>
    <property type="project" value="UniProtKB-SubCell"/>
</dbReference>
<dbReference type="STRING" id="1193181.BN10_560086"/>
<evidence type="ECO:0000256" key="7">
    <source>
        <dbReference type="ARBA" id="ARBA00023136"/>
    </source>
</evidence>
<reference evidence="9 10" key="1">
    <citation type="journal article" date="2013" name="ISME J.">
        <title>A metabolic model for members of the genus Tetrasphaera involved in enhanced biological phosphorus removal.</title>
        <authorList>
            <person name="Kristiansen R."/>
            <person name="Nguyen H.T.T."/>
            <person name="Saunders A.M."/>
            <person name="Nielsen J.L."/>
            <person name="Wimmer R."/>
            <person name="Le V.Q."/>
            <person name="McIlroy S.J."/>
            <person name="Petrovski S."/>
            <person name="Seviour R.J."/>
            <person name="Calteau A."/>
            <person name="Nielsen K.L."/>
            <person name="Nielsen P.H."/>
        </authorList>
    </citation>
    <scope>NUCLEOTIDE SEQUENCE [LARGE SCALE GENOMIC DNA]</scope>
    <source>
        <strain evidence="9 10">Lp2</strain>
    </source>
</reference>
<dbReference type="InterPro" id="IPR052017">
    <property type="entry name" value="TSUP"/>
</dbReference>
<feature type="transmembrane region" description="Helical" evidence="8">
    <location>
        <begin position="76"/>
        <end position="95"/>
    </location>
</feature>
<evidence type="ECO:0000313" key="9">
    <source>
        <dbReference type="EMBL" id="CCH70393.1"/>
    </source>
</evidence>
<evidence type="ECO:0000256" key="4">
    <source>
        <dbReference type="ARBA" id="ARBA00022475"/>
    </source>
</evidence>
<keyword evidence="7 8" id="KW-0472">Membrane</keyword>
<proteinExistence type="inferred from homology"/>
<feature type="transmembrane region" description="Helical" evidence="8">
    <location>
        <begin position="102"/>
        <end position="121"/>
    </location>
</feature>
<evidence type="ECO:0000313" key="10">
    <source>
        <dbReference type="Proteomes" id="UP000013167"/>
    </source>
</evidence>
<evidence type="ECO:0000256" key="5">
    <source>
        <dbReference type="ARBA" id="ARBA00022692"/>
    </source>
</evidence>
<dbReference type="PANTHER" id="PTHR30269:SF0">
    <property type="entry name" value="MEMBRANE TRANSPORTER PROTEIN YFCA-RELATED"/>
    <property type="match status" value="1"/>
</dbReference>
<comment type="subcellular location">
    <subcellularLocation>
        <location evidence="1 8">Cell membrane</location>
        <topology evidence="1 8">Multi-pass membrane protein</topology>
    </subcellularLocation>
</comment>